<name>A0ABR2Z2Y9_9CHLO</name>
<sequence length="357" mass="38136">MADKGPSVRAGTIGSVIWPYLLNDISSRPQPICERGQDIAEESLQYYRAHYPNDLVPLPLQRQLLEEALHFEDLASNASLLGNRVAAIRLDSAELLICSPIGAISETLNLSTLRGSHKEHFQCEGTTQAACSGMPIWQICFSQACAASNTPRVAVRTAYWLLPSLAAFTCEDGSLHMVDTTHEGCGAANLSGGGSFMLLQANVVAGPMHPRPRRGRLVCEWAPHPTSLLLAAGQRLLRYDITMPGAAAIPRTLHTLAHGNAFVALAAPDGGLGGHVSPDQAHLLAASTLKEVLLLDLRRPGQALLRWNHGMDREPPQLIALLPAPHEAALGSSLVGNCTEPRPASQDLLAYASACKA</sequence>
<dbReference type="EMBL" id="JALJOT010000001">
    <property type="protein sequence ID" value="KAK9918330.1"/>
    <property type="molecule type" value="Genomic_DNA"/>
</dbReference>
<accession>A0ABR2Z2Y9</accession>
<reference evidence="1 2" key="1">
    <citation type="journal article" date="2024" name="Nat. Commun.">
        <title>Phylogenomics reveals the evolutionary origins of lichenization in chlorophyte algae.</title>
        <authorList>
            <person name="Puginier C."/>
            <person name="Libourel C."/>
            <person name="Otte J."/>
            <person name="Skaloud P."/>
            <person name="Haon M."/>
            <person name="Grisel S."/>
            <person name="Petersen M."/>
            <person name="Berrin J.G."/>
            <person name="Delaux P.M."/>
            <person name="Dal Grande F."/>
            <person name="Keller J."/>
        </authorList>
    </citation>
    <scope>NUCLEOTIDE SEQUENCE [LARGE SCALE GENOMIC DNA]</scope>
    <source>
        <strain evidence="1 2">SAG 216-7</strain>
    </source>
</reference>
<gene>
    <name evidence="1" type="ORF">WJX75_003238</name>
</gene>
<dbReference type="Proteomes" id="UP001491310">
    <property type="component" value="Unassembled WGS sequence"/>
</dbReference>
<keyword evidence="2" id="KW-1185">Reference proteome</keyword>
<comment type="caution">
    <text evidence="1">The sequence shown here is derived from an EMBL/GenBank/DDBJ whole genome shotgun (WGS) entry which is preliminary data.</text>
</comment>
<evidence type="ECO:0000313" key="2">
    <source>
        <dbReference type="Proteomes" id="UP001491310"/>
    </source>
</evidence>
<evidence type="ECO:0000313" key="1">
    <source>
        <dbReference type="EMBL" id="KAK9918330.1"/>
    </source>
</evidence>
<proteinExistence type="predicted"/>
<organism evidence="1 2">
    <name type="scientific">Coccomyxa subellipsoidea</name>
    <dbReference type="NCBI Taxonomy" id="248742"/>
    <lineage>
        <taxon>Eukaryota</taxon>
        <taxon>Viridiplantae</taxon>
        <taxon>Chlorophyta</taxon>
        <taxon>core chlorophytes</taxon>
        <taxon>Trebouxiophyceae</taxon>
        <taxon>Trebouxiophyceae incertae sedis</taxon>
        <taxon>Coccomyxaceae</taxon>
        <taxon>Coccomyxa</taxon>
    </lineage>
</organism>
<protein>
    <submittedName>
        <fullName evidence="1">Uncharacterized protein</fullName>
    </submittedName>
</protein>